<evidence type="ECO:0000256" key="1">
    <source>
        <dbReference type="ARBA" id="ARBA00022676"/>
    </source>
</evidence>
<keyword evidence="1" id="KW-0328">Glycosyltransferase</keyword>
<reference evidence="5 6" key="1">
    <citation type="submission" date="2018-07" db="EMBL/GenBank/DDBJ databases">
        <title>Genomic Encyclopedia of Type Strains, Phase IV (KMG-IV): sequencing the most valuable type-strain genomes for metagenomic binning, comparative biology and taxonomic classification.</title>
        <authorList>
            <person name="Goeker M."/>
        </authorList>
    </citation>
    <scope>NUCLEOTIDE SEQUENCE [LARGE SCALE GENOMIC DNA]</scope>
    <source>
        <strain evidence="5 6">DSM 44952</strain>
    </source>
</reference>
<dbReference type="EMBL" id="QQAZ01000001">
    <property type="protein sequence ID" value="RDI55820.1"/>
    <property type="molecule type" value="Genomic_DNA"/>
</dbReference>
<dbReference type="STRING" id="1210089.GCA_001613165_04123"/>
<sequence length="420" mass="45793">MSGHRIAVVHERFTEFGGSEAVVAEFMKIWPEARMHAPIVTPECLAAMRTAVEADDGGLARPPELGTTHLPSSTVHSGTMLSSNDARGWTIARHPSAARRHTFHTTWLTRAHDLTGRRSHAPLLPFVPRALRRLPLAGRYDAVLVSHHAFAIQAAFATDAPVIAYVHSPARWAWDRGFREREAGGRAGQFALTALGHLARRAEIRAAPRLAHVVANSQAVADRVRDWWGLNSSVVNPPVRIDRFSPDPGIAREDFFLFAGRLVPYKRPDLAIRAAQQAGCRLVVLGDGRFRAHLETLAGPETTFLGAAPDDVLIDMYRRCRALLMPGVEDFGIVPVEAMACGTPVLAVGEGGALDTVRPGVTGEHLRFGDDSAVVTRFATAMREFDPSAYNPTTIRAHAESYSPTAFRTRMAETVAHVLA</sequence>
<dbReference type="PANTHER" id="PTHR45947">
    <property type="entry name" value="SULFOQUINOVOSYL TRANSFERASE SQD2"/>
    <property type="match status" value="1"/>
</dbReference>
<feature type="domain" description="Glycosyl transferase family 1" evidence="3">
    <location>
        <begin position="252"/>
        <end position="382"/>
    </location>
</feature>
<dbReference type="GO" id="GO:1903509">
    <property type="term" value="P:liposaccharide metabolic process"/>
    <property type="evidence" value="ECO:0007669"/>
    <property type="project" value="UniProtKB-ARBA"/>
</dbReference>
<comment type="caution">
    <text evidence="5">The sequence shown here is derived from an EMBL/GenBank/DDBJ whole genome shotgun (WGS) entry which is preliminary data.</text>
</comment>
<accession>A0A370HGC6</accession>
<keyword evidence="2 5" id="KW-0808">Transferase</keyword>
<evidence type="ECO:0000259" key="3">
    <source>
        <dbReference type="Pfam" id="PF00534"/>
    </source>
</evidence>
<dbReference type="GO" id="GO:0016757">
    <property type="term" value="F:glycosyltransferase activity"/>
    <property type="evidence" value="ECO:0007669"/>
    <property type="project" value="UniProtKB-KW"/>
</dbReference>
<evidence type="ECO:0000313" key="6">
    <source>
        <dbReference type="Proteomes" id="UP000255355"/>
    </source>
</evidence>
<dbReference type="Gene3D" id="3.40.50.2000">
    <property type="entry name" value="Glycogen Phosphorylase B"/>
    <property type="match status" value="2"/>
</dbReference>
<keyword evidence="6" id="KW-1185">Reference proteome</keyword>
<dbReference type="InterPro" id="IPR028098">
    <property type="entry name" value="Glyco_trans_4-like_N"/>
</dbReference>
<dbReference type="InterPro" id="IPR001296">
    <property type="entry name" value="Glyco_trans_1"/>
</dbReference>
<dbReference type="InterPro" id="IPR050194">
    <property type="entry name" value="Glycosyltransferase_grp1"/>
</dbReference>
<dbReference type="GO" id="GO:1901137">
    <property type="term" value="P:carbohydrate derivative biosynthetic process"/>
    <property type="evidence" value="ECO:0007669"/>
    <property type="project" value="UniProtKB-ARBA"/>
</dbReference>
<dbReference type="Proteomes" id="UP000255355">
    <property type="component" value="Unassembled WGS sequence"/>
</dbReference>
<gene>
    <name evidence="5" type="ORF">DFR68_101656</name>
</gene>
<protein>
    <submittedName>
        <fullName evidence="5">Glycosyltransferase involved in cell wall biosynthesis</fullName>
    </submittedName>
</protein>
<feature type="domain" description="Glycosyltransferase subfamily 4-like N-terminal" evidence="4">
    <location>
        <begin position="117"/>
        <end position="243"/>
    </location>
</feature>
<dbReference type="Pfam" id="PF00534">
    <property type="entry name" value="Glycos_transf_1"/>
    <property type="match status" value="1"/>
</dbReference>
<name>A0A370HGC6_9NOCA</name>
<proteinExistence type="predicted"/>
<evidence type="ECO:0000256" key="2">
    <source>
        <dbReference type="ARBA" id="ARBA00022679"/>
    </source>
</evidence>
<dbReference type="AlphaFoldDB" id="A0A370HGC6"/>
<dbReference type="SUPFAM" id="SSF53756">
    <property type="entry name" value="UDP-Glycosyltransferase/glycogen phosphorylase"/>
    <property type="match status" value="1"/>
</dbReference>
<dbReference type="Pfam" id="PF13439">
    <property type="entry name" value="Glyco_transf_4"/>
    <property type="match status" value="1"/>
</dbReference>
<organism evidence="5 6">
    <name type="scientific">Nocardia mexicana</name>
    <dbReference type="NCBI Taxonomy" id="279262"/>
    <lineage>
        <taxon>Bacteria</taxon>
        <taxon>Bacillati</taxon>
        <taxon>Actinomycetota</taxon>
        <taxon>Actinomycetes</taxon>
        <taxon>Mycobacteriales</taxon>
        <taxon>Nocardiaceae</taxon>
        <taxon>Nocardia</taxon>
    </lineage>
</organism>
<evidence type="ECO:0000313" key="5">
    <source>
        <dbReference type="EMBL" id="RDI55820.1"/>
    </source>
</evidence>
<dbReference type="PANTHER" id="PTHR45947:SF3">
    <property type="entry name" value="SULFOQUINOVOSYL TRANSFERASE SQD2"/>
    <property type="match status" value="1"/>
</dbReference>
<evidence type="ECO:0000259" key="4">
    <source>
        <dbReference type="Pfam" id="PF13439"/>
    </source>
</evidence>